<dbReference type="AlphaFoldDB" id="A0A1M7P7M5"/>
<dbReference type="Gene3D" id="3.40.50.300">
    <property type="entry name" value="P-loop containing nucleotide triphosphate hydrolases"/>
    <property type="match status" value="1"/>
</dbReference>
<dbReference type="CDD" id="cd01129">
    <property type="entry name" value="PulE-GspE-like"/>
    <property type="match status" value="1"/>
</dbReference>
<keyword evidence="2" id="KW-0547">Nucleotide-binding</keyword>
<comment type="similarity">
    <text evidence="1">Belongs to the GSP E family.</text>
</comment>
<dbReference type="SUPFAM" id="SSF52540">
    <property type="entry name" value="P-loop containing nucleoside triphosphate hydrolases"/>
    <property type="match status" value="1"/>
</dbReference>
<gene>
    <name evidence="5" type="ORF">SAMN05216593_108216</name>
</gene>
<dbReference type="Pfam" id="PF00437">
    <property type="entry name" value="T2SSE"/>
    <property type="match status" value="1"/>
</dbReference>
<proteinExistence type="inferred from homology"/>
<name>A0A1M7P7M5_9PSED</name>
<protein>
    <submittedName>
        <fullName evidence="5">Type II secretory pathway ATPase GspE/PulE or T4P pilus assembly pathway ATPase PilB</fullName>
    </submittedName>
</protein>
<dbReference type="InterPro" id="IPR027417">
    <property type="entry name" value="P-loop_NTPase"/>
</dbReference>
<keyword evidence="3" id="KW-0067">ATP-binding</keyword>
<accession>A0A1M7P7M5</accession>
<dbReference type="OrthoDB" id="5790493at2"/>
<dbReference type="GO" id="GO:0016887">
    <property type="term" value="F:ATP hydrolysis activity"/>
    <property type="evidence" value="ECO:0007669"/>
    <property type="project" value="TreeGrafter"/>
</dbReference>
<dbReference type="Proteomes" id="UP000183983">
    <property type="component" value="Unassembled WGS sequence"/>
</dbReference>
<evidence type="ECO:0000256" key="2">
    <source>
        <dbReference type="ARBA" id="ARBA00022741"/>
    </source>
</evidence>
<reference evidence="5 6" key="1">
    <citation type="submission" date="2016-11" db="EMBL/GenBank/DDBJ databases">
        <authorList>
            <person name="Jaros S."/>
            <person name="Januszkiewicz K."/>
            <person name="Wedrychowicz H."/>
        </authorList>
    </citation>
    <scope>NUCLEOTIDE SEQUENCE [LARGE SCALE GENOMIC DNA]</scope>
    <source>
        <strain evidence="5 6">LMG 26898</strain>
    </source>
</reference>
<feature type="domain" description="Bacterial type II secretion system protein E" evidence="4">
    <location>
        <begin position="119"/>
        <end position="468"/>
    </location>
</feature>
<dbReference type="PANTHER" id="PTHR30258">
    <property type="entry name" value="TYPE II SECRETION SYSTEM PROTEIN GSPE-RELATED"/>
    <property type="match status" value="1"/>
</dbReference>
<dbReference type="Gene3D" id="3.30.450.90">
    <property type="match status" value="1"/>
</dbReference>
<evidence type="ECO:0000259" key="4">
    <source>
        <dbReference type="Pfam" id="PF00437"/>
    </source>
</evidence>
<dbReference type="STRING" id="1190415.SAMN05216593_108216"/>
<dbReference type="GO" id="GO:0005524">
    <property type="term" value="F:ATP binding"/>
    <property type="evidence" value="ECO:0007669"/>
    <property type="project" value="UniProtKB-KW"/>
</dbReference>
<organism evidence="5 6">
    <name type="scientific">Pseudomonas asturiensis</name>
    <dbReference type="NCBI Taxonomy" id="1190415"/>
    <lineage>
        <taxon>Bacteria</taxon>
        <taxon>Pseudomonadati</taxon>
        <taxon>Pseudomonadota</taxon>
        <taxon>Gammaproteobacteria</taxon>
        <taxon>Pseudomonadales</taxon>
        <taxon>Pseudomonadaceae</taxon>
        <taxon>Pseudomonas</taxon>
    </lineage>
</organism>
<dbReference type="GO" id="GO:0005886">
    <property type="term" value="C:plasma membrane"/>
    <property type="evidence" value="ECO:0007669"/>
    <property type="project" value="TreeGrafter"/>
</dbReference>
<sequence length="520" mass="57597">MNSIAFTRVEPASTEDALDLPAIDSREYERLLTSPGNTWELSAELRQLCALTASGQLYVSSQHLNDHYVMALMDRLERSGMEFTVHKVTMSDIKAMYQAHSSADDSPSGKMSNTQRQQAVIKILGQAHQRDVSDVHFVVGHEITHILFREHGLLSEFAQIPTSIGIEYCSALYNTMCDVQKEHYQPAIPQDARVSRTYVDQLGLFGARVATRPLVEGPLMVLRLLSDDKKKQSLQELGFLPEQIRLMKRLYSLPYGVVLVTGPTGSGKSKSLQILINLIATESKGTKHILTVEDPPEYPLMANQSPKGNEETWDSAITNSMRLDPDVLMYGEIRDLASAQAAFRGGMTGHLVKSTLHTNNAVGSLQRLQDMGVDQSLVTDPALMAGIINQSLLPVLCKGCRVRARDHLQELDDDLKARLLTMTHISGVYLHGAGCADCRGLGVTDRTAVGEVLVPTQKFMRIFREHGAGEARNYWVNEMGGITKTAHALMKINDGMIDPRMAETIIGPLDFDRFVLEQQP</sequence>
<evidence type="ECO:0000256" key="1">
    <source>
        <dbReference type="ARBA" id="ARBA00006611"/>
    </source>
</evidence>
<evidence type="ECO:0000256" key="3">
    <source>
        <dbReference type="ARBA" id="ARBA00022840"/>
    </source>
</evidence>
<dbReference type="EMBL" id="FRDA01000008">
    <property type="protein sequence ID" value="SHN12617.1"/>
    <property type="molecule type" value="Genomic_DNA"/>
</dbReference>
<evidence type="ECO:0000313" key="6">
    <source>
        <dbReference type="Proteomes" id="UP000183983"/>
    </source>
</evidence>
<dbReference type="PANTHER" id="PTHR30258:SF3">
    <property type="entry name" value="SLL1921 PROTEIN"/>
    <property type="match status" value="1"/>
</dbReference>
<dbReference type="InterPro" id="IPR001482">
    <property type="entry name" value="T2SS/T4SS_dom"/>
</dbReference>
<dbReference type="RefSeq" id="WP_073168549.1">
    <property type="nucleotide sequence ID" value="NZ_FRDA01000008.1"/>
</dbReference>
<evidence type="ECO:0000313" key="5">
    <source>
        <dbReference type="EMBL" id="SHN12617.1"/>
    </source>
</evidence>